<dbReference type="EC" id="2.7.7.49" evidence="1"/>
<dbReference type="PROSITE" id="PS50994">
    <property type="entry name" value="INTEGRASE"/>
    <property type="match status" value="1"/>
</dbReference>
<dbReference type="GO" id="GO:0003676">
    <property type="term" value="F:nucleic acid binding"/>
    <property type="evidence" value="ECO:0007669"/>
    <property type="project" value="InterPro"/>
</dbReference>
<dbReference type="GO" id="GO:0015074">
    <property type="term" value="P:DNA integration"/>
    <property type="evidence" value="ECO:0007669"/>
    <property type="project" value="InterPro"/>
</dbReference>
<evidence type="ECO:0000256" key="1">
    <source>
        <dbReference type="ARBA" id="ARBA00012493"/>
    </source>
</evidence>
<keyword evidence="4" id="KW-1185">Reference proteome</keyword>
<name>A0A8R1E9A0_CAEJA</name>
<dbReference type="PANTHER" id="PTHR37984:SF15">
    <property type="entry name" value="INTEGRASE CATALYTIC DOMAIN-CONTAINING PROTEIN"/>
    <property type="match status" value="1"/>
</dbReference>
<sequence length="150" mass="16993">MVRQLSRRFFWPKMRASIQSCVKACAKCLCTNDAPKLVAPLTPYDTTYPLEVVACDLIDVGLSVQGNRYILTILDLFTKYGTAVPIPDKTSETVLKAFNERWALGEGRIPHTLLTDQGKEFDNGMFQQFTRMLKIRHEMTKAIQPCQCSS</sequence>
<dbReference type="AlphaFoldDB" id="A0A8R1E9A0"/>
<evidence type="ECO:0000313" key="3">
    <source>
        <dbReference type="EnsemblMetazoa" id="CJA31770.1"/>
    </source>
</evidence>
<protein>
    <recommendedName>
        <fullName evidence="1">RNA-directed DNA polymerase</fullName>
        <ecNumber evidence="1">2.7.7.49</ecNumber>
    </recommendedName>
</protein>
<dbReference type="Pfam" id="PF17921">
    <property type="entry name" value="Integrase_H2C2"/>
    <property type="match status" value="1"/>
</dbReference>
<dbReference type="PANTHER" id="PTHR37984">
    <property type="entry name" value="PROTEIN CBG26694"/>
    <property type="match status" value="1"/>
</dbReference>
<dbReference type="Gene3D" id="3.30.420.10">
    <property type="entry name" value="Ribonuclease H-like superfamily/Ribonuclease H"/>
    <property type="match status" value="1"/>
</dbReference>
<proteinExistence type="predicted"/>
<dbReference type="Proteomes" id="UP000005237">
    <property type="component" value="Unassembled WGS sequence"/>
</dbReference>
<feature type="domain" description="Integrase catalytic" evidence="2">
    <location>
        <begin position="45"/>
        <end position="150"/>
    </location>
</feature>
<reference evidence="3" key="2">
    <citation type="submission" date="2022-06" db="UniProtKB">
        <authorList>
            <consortium name="EnsemblMetazoa"/>
        </authorList>
    </citation>
    <scope>IDENTIFICATION</scope>
    <source>
        <strain evidence="3">DF5081</strain>
    </source>
</reference>
<dbReference type="InterPro" id="IPR012337">
    <property type="entry name" value="RNaseH-like_sf"/>
</dbReference>
<dbReference type="GO" id="GO:0003964">
    <property type="term" value="F:RNA-directed DNA polymerase activity"/>
    <property type="evidence" value="ECO:0007669"/>
    <property type="project" value="UniProtKB-EC"/>
</dbReference>
<reference evidence="4" key="1">
    <citation type="submission" date="2010-08" db="EMBL/GenBank/DDBJ databases">
        <authorList>
            <consortium name="Caenorhabditis japonica Sequencing Consortium"/>
            <person name="Wilson R.K."/>
        </authorList>
    </citation>
    <scope>NUCLEOTIDE SEQUENCE [LARGE SCALE GENOMIC DNA]</scope>
    <source>
        <strain evidence="4">DF5081</strain>
    </source>
</reference>
<organism evidence="3 4">
    <name type="scientific">Caenorhabditis japonica</name>
    <dbReference type="NCBI Taxonomy" id="281687"/>
    <lineage>
        <taxon>Eukaryota</taxon>
        <taxon>Metazoa</taxon>
        <taxon>Ecdysozoa</taxon>
        <taxon>Nematoda</taxon>
        <taxon>Chromadorea</taxon>
        <taxon>Rhabditida</taxon>
        <taxon>Rhabditina</taxon>
        <taxon>Rhabditomorpha</taxon>
        <taxon>Rhabditoidea</taxon>
        <taxon>Rhabditidae</taxon>
        <taxon>Peloderinae</taxon>
        <taxon>Caenorhabditis</taxon>
    </lineage>
</organism>
<evidence type="ECO:0000259" key="2">
    <source>
        <dbReference type="PROSITE" id="PS50994"/>
    </source>
</evidence>
<evidence type="ECO:0000313" key="4">
    <source>
        <dbReference type="Proteomes" id="UP000005237"/>
    </source>
</evidence>
<dbReference type="EnsemblMetazoa" id="CJA31770.1">
    <property type="protein sequence ID" value="CJA31770.1"/>
    <property type="gene ID" value="WBGene00207617"/>
</dbReference>
<dbReference type="InterPro" id="IPR041588">
    <property type="entry name" value="Integrase_H2C2"/>
</dbReference>
<accession>A0A8R1E9A0</accession>
<dbReference type="Pfam" id="PF00665">
    <property type="entry name" value="rve"/>
    <property type="match status" value="1"/>
</dbReference>
<dbReference type="InterPro" id="IPR001584">
    <property type="entry name" value="Integrase_cat-core"/>
</dbReference>
<dbReference type="SUPFAM" id="SSF53098">
    <property type="entry name" value="Ribonuclease H-like"/>
    <property type="match status" value="1"/>
</dbReference>
<dbReference type="InterPro" id="IPR050951">
    <property type="entry name" value="Retrovirus_Pol_polyprotein"/>
</dbReference>
<dbReference type="InterPro" id="IPR036397">
    <property type="entry name" value="RNaseH_sf"/>
</dbReference>